<reference evidence="2" key="1">
    <citation type="submission" date="2020-04" db="EMBL/GenBank/DDBJ databases">
        <authorList>
            <person name="Alioto T."/>
            <person name="Alioto T."/>
            <person name="Gomez Garrido J."/>
        </authorList>
    </citation>
    <scope>NUCLEOTIDE SEQUENCE</scope>
    <source>
        <strain evidence="2">A484AB</strain>
    </source>
</reference>
<gene>
    <name evidence="2" type="ORF">PACLA_8A053326</name>
</gene>
<evidence type="ECO:0000313" key="2">
    <source>
        <dbReference type="EMBL" id="CAB3981115.1"/>
    </source>
</evidence>
<dbReference type="EMBL" id="CACRXK020000355">
    <property type="protein sequence ID" value="CAB3981115.1"/>
    <property type="molecule type" value="Genomic_DNA"/>
</dbReference>
<organism evidence="2 3">
    <name type="scientific">Paramuricea clavata</name>
    <name type="common">Red gorgonian</name>
    <name type="synonym">Violescent sea-whip</name>
    <dbReference type="NCBI Taxonomy" id="317549"/>
    <lineage>
        <taxon>Eukaryota</taxon>
        <taxon>Metazoa</taxon>
        <taxon>Cnidaria</taxon>
        <taxon>Anthozoa</taxon>
        <taxon>Octocorallia</taxon>
        <taxon>Malacalcyonacea</taxon>
        <taxon>Plexauridae</taxon>
        <taxon>Paramuricea</taxon>
    </lineage>
</organism>
<proteinExistence type="predicted"/>
<accession>A0A6S7FMX3</accession>
<sequence>MLPFYRSGTEEEYTEFDQLLEYLSSYRRDMQELKDMKAKGRERKKEKELQTREKGTQMREAALIGMTNRKHITPKASKKKEPAGYL</sequence>
<feature type="compositionally biased region" description="Basic and acidic residues" evidence="1">
    <location>
        <begin position="36"/>
        <end position="57"/>
    </location>
</feature>
<evidence type="ECO:0000256" key="1">
    <source>
        <dbReference type="SAM" id="MobiDB-lite"/>
    </source>
</evidence>
<feature type="region of interest" description="Disordered" evidence="1">
    <location>
        <begin position="36"/>
        <end position="86"/>
    </location>
</feature>
<protein>
    <submittedName>
        <fullName evidence="2">Uncharacterized protein</fullName>
    </submittedName>
</protein>
<comment type="caution">
    <text evidence="2">The sequence shown here is derived from an EMBL/GenBank/DDBJ whole genome shotgun (WGS) entry which is preliminary data.</text>
</comment>
<feature type="compositionally biased region" description="Basic residues" evidence="1">
    <location>
        <begin position="68"/>
        <end position="78"/>
    </location>
</feature>
<dbReference type="Proteomes" id="UP001152795">
    <property type="component" value="Unassembled WGS sequence"/>
</dbReference>
<keyword evidence="3" id="KW-1185">Reference proteome</keyword>
<dbReference type="AlphaFoldDB" id="A0A6S7FMX3"/>
<evidence type="ECO:0000313" key="3">
    <source>
        <dbReference type="Proteomes" id="UP001152795"/>
    </source>
</evidence>
<name>A0A6S7FMX3_PARCT</name>